<evidence type="ECO:0000313" key="7">
    <source>
        <dbReference type="EMBL" id="MBB6144071.1"/>
    </source>
</evidence>
<feature type="transmembrane region" description="Helical" evidence="5">
    <location>
        <begin position="273"/>
        <end position="293"/>
    </location>
</feature>
<feature type="transmembrane region" description="Helical" evidence="5">
    <location>
        <begin position="361"/>
        <end position="383"/>
    </location>
</feature>
<name>A0A841JYM2_9BACT</name>
<evidence type="ECO:0000256" key="4">
    <source>
        <dbReference type="ARBA" id="ARBA00023136"/>
    </source>
</evidence>
<feature type="transmembrane region" description="Helical" evidence="5">
    <location>
        <begin position="27"/>
        <end position="49"/>
    </location>
</feature>
<keyword evidence="2 5" id="KW-0812">Transmembrane</keyword>
<dbReference type="PANTHER" id="PTHR37422">
    <property type="entry name" value="TEICHURONIC ACID BIOSYNTHESIS PROTEIN TUAE"/>
    <property type="match status" value="1"/>
</dbReference>
<proteinExistence type="predicted"/>
<feature type="transmembrane region" description="Helical" evidence="5">
    <location>
        <begin position="162"/>
        <end position="184"/>
    </location>
</feature>
<comment type="caution">
    <text evidence="7">The sequence shown here is derived from an EMBL/GenBank/DDBJ whole genome shotgun (WGS) entry which is preliminary data.</text>
</comment>
<keyword evidence="4 5" id="KW-0472">Membrane</keyword>
<protein>
    <submittedName>
        <fullName evidence="7">O-antigen ligase</fullName>
    </submittedName>
</protein>
<gene>
    <name evidence="7" type="ORF">HNQ77_002023</name>
</gene>
<evidence type="ECO:0000256" key="2">
    <source>
        <dbReference type="ARBA" id="ARBA00022692"/>
    </source>
</evidence>
<comment type="subcellular location">
    <subcellularLocation>
        <location evidence="1">Membrane</location>
        <topology evidence="1">Multi-pass membrane protein</topology>
    </subcellularLocation>
</comment>
<reference evidence="7 8" key="1">
    <citation type="submission" date="2020-08" db="EMBL/GenBank/DDBJ databases">
        <title>Genomic Encyclopedia of Type Strains, Phase IV (KMG-IV): sequencing the most valuable type-strain genomes for metagenomic binning, comparative biology and taxonomic classification.</title>
        <authorList>
            <person name="Goeker M."/>
        </authorList>
    </citation>
    <scope>NUCLEOTIDE SEQUENCE [LARGE SCALE GENOMIC DNA]</scope>
    <source>
        <strain evidence="7 8">DSM 103733</strain>
    </source>
</reference>
<sequence length="450" mass="49846">MATITAPQFAPWAQPEGSARTRGETSAYRLVVTWALMFPLLFFAVRGAFSFQYASGNNSETGMYGSLVSPDSGNGSAAHSAELLACYGIICLAIVPFWRQVARACWNNKLSLMLPIWALMSVAWSQEPKRTIIFAIFPLLGAIFALYMGVRFKPRQQMQIMMLVGVLATLGSFLVTAVMPSAGVDHKNAMIGLEGIYPQKNICAMVTIGLMIPAFYYQFRGLSATFKRFAYLGLGVALVLATTARTGWLMLIGCLTFVYLAKSLRRVKRIERLMVVLFLPAGIACTAWLVYTFRFELLALMGKEATLSGRTIIWHAVFLSILKRPWIGYGYQAFWIGFKGEVIHLAMATNDPGLNNAENGILQLCLEVGLVGLLILAAILFRACRNVIRCYRSDTPEHILWYSTIIFMALMAVLDGDKFMLPHSLEWPMLILADAGLALQAKRLRTASQA</sequence>
<organism evidence="7 8">
    <name type="scientific">Silvibacterium bohemicum</name>
    <dbReference type="NCBI Taxonomy" id="1577686"/>
    <lineage>
        <taxon>Bacteria</taxon>
        <taxon>Pseudomonadati</taxon>
        <taxon>Acidobacteriota</taxon>
        <taxon>Terriglobia</taxon>
        <taxon>Terriglobales</taxon>
        <taxon>Acidobacteriaceae</taxon>
        <taxon>Silvibacterium</taxon>
    </lineage>
</organism>
<feature type="transmembrane region" description="Helical" evidence="5">
    <location>
        <begin position="395"/>
        <end position="414"/>
    </location>
</feature>
<dbReference type="Proteomes" id="UP000538666">
    <property type="component" value="Unassembled WGS sequence"/>
</dbReference>
<evidence type="ECO:0000256" key="5">
    <source>
        <dbReference type="SAM" id="Phobius"/>
    </source>
</evidence>
<evidence type="ECO:0000256" key="3">
    <source>
        <dbReference type="ARBA" id="ARBA00022989"/>
    </source>
</evidence>
<feature type="domain" description="O-antigen ligase-related" evidence="6">
    <location>
        <begin position="232"/>
        <end position="376"/>
    </location>
</feature>
<feature type="transmembrane region" description="Helical" evidence="5">
    <location>
        <begin position="196"/>
        <end position="217"/>
    </location>
</feature>
<dbReference type="InterPro" id="IPR051533">
    <property type="entry name" value="WaaL-like"/>
</dbReference>
<feature type="transmembrane region" description="Helical" evidence="5">
    <location>
        <begin position="77"/>
        <end position="98"/>
    </location>
</feature>
<dbReference type="PANTHER" id="PTHR37422:SF17">
    <property type="entry name" value="O-ANTIGEN LIGASE"/>
    <property type="match status" value="1"/>
</dbReference>
<feature type="transmembrane region" description="Helical" evidence="5">
    <location>
        <begin position="229"/>
        <end position="261"/>
    </location>
</feature>
<dbReference type="EMBL" id="JACHEK010000004">
    <property type="protein sequence ID" value="MBB6144071.1"/>
    <property type="molecule type" value="Genomic_DNA"/>
</dbReference>
<dbReference type="OrthoDB" id="4391260at2"/>
<evidence type="ECO:0000313" key="8">
    <source>
        <dbReference type="Proteomes" id="UP000538666"/>
    </source>
</evidence>
<keyword evidence="8" id="KW-1185">Reference proteome</keyword>
<dbReference type="AlphaFoldDB" id="A0A841JYM2"/>
<evidence type="ECO:0000259" key="6">
    <source>
        <dbReference type="Pfam" id="PF04932"/>
    </source>
</evidence>
<dbReference type="Pfam" id="PF04932">
    <property type="entry name" value="Wzy_C"/>
    <property type="match status" value="1"/>
</dbReference>
<evidence type="ECO:0000256" key="1">
    <source>
        <dbReference type="ARBA" id="ARBA00004141"/>
    </source>
</evidence>
<keyword evidence="7" id="KW-0436">Ligase</keyword>
<accession>A0A841JYM2</accession>
<dbReference type="InterPro" id="IPR007016">
    <property type="entry name" value="O-antigen_ligase-rel_domated"/>
</dbReference>
<feature type="transmembrane region" description="Helical" evidence="5">
    <location>
        <begin position="132"/>
        <end position="150"/>
    </location>
</feature>
<dbReference type="GO" id="GO:0016020">
    <property type="term" value="C:membrane"/>
    <property type="evidence" value="ECO:0007669"/>
    <property type="project" value="UniProtKB-SubCell"/>
</dbReference>
<dbReference type="RefSeq" id="WP_156185911.1">
    <property type="nucleotide sequence ID" value="NZ_JACHEK010000004.1"/>
</dbReference>
<keyword evidence="3 5" id="KW-1133">Transmembrane helix</keyword>
<dbReference type="GO" id="GO:0016874">
    <property type="term" value="F:ligase activity"/>
    <property type="evidence" value="ECO:0007669"/>
    <property type="project" value="UniProtKB-KW"/>
</dbReference>